<dbReference type="EMBL" id="BNJG01000001">
    <property type="protein sequence ID" value="GHO54612.1"/>
    <property type="molecule type" value="Genomic_DNA"/>
</dbReference>
<accession>A0ABQ3UQG4</accession>
<feature type="region of interest" description="Disordered" evidence="1">
    <location>
        <begin position="1"/>
        <end position="20"/>
    </location>
</feature>
<evidence type="ECO:0000256" key="2">
    <source>
        <dbReference type="SAM" id="Phobius"/>
    </source>
</evidence>
<proteinExistence type="predicted"/>
<reference evidence="3 4" key="1">
    <citation type="journal article" date="2021" name="Int. J. Syst. Evol. Microbiol.">
        <title>Reticulibacter mediterranei gen. nov., sp. nov., within the new family Reticulibacteraceae fam. nov., and Ktedonospora formicarum gen. nov., sp. nov., Ktedonobacter robiniae sp. nov., Dictyobacter formicarum sp. nov. and Dictyobacter arantiisoli sp. nov., belonging to the class Ktedonobacteria.</title>
        <authorList>
            <person name="Yabe S."/>
            <person name="Zheng Y."/>
            <person name="Wang C.M."/>
            <person name="Sakai Y."/>
            <person name="Abe K."/>
            <person name="Yokota A."/>
            <person name="Donadio S."/>
            <person name="Cavaletti L."/>
            <person name="Monciardini P."/>
        </authorList>
    </citation>
    <scope>NUCLEOTIDE SEQUENCE [LARGE SCALE GENOMIC DNA]</scope>
    <source>
        <strain evidence="3 4">SOSP1-30</strain>
    </source>
</reference>
<evidence type="ECO:0000313" key="4">
    <source>
        <dbReference type="Proteomes" id="UP000654345"/>
    </source>
</evidence>
<dbReference type="Proteomes" id="UP000654345">
    <property type="component" value="Unassembled WGS sequence"/>
</dbReference>
<feature type="region of interest" description="Disordered" evidence="1">
    <location>
        <begin position="46"/>
        <end position="80"/>
    </location>
</feature>
<sequence>MQQYDRNNLPTTDTLRTKSRSQTVITTALLLFAITGLLSGFTYNAMNRPPKNTPPTTNITKQSPVATKTQTPTSSPTTQPTVNVAAVGLGCPHPTLDQYTLKADGTTTYTTSIQATSKKSGTCEGEALKASGITCKMWLTKDQNYKQTLDSAKDALLKSVIQPMPNEEQNALVFDSNTQQVQPCDNDGKVSWKYKVATSVAPGAYYLIFLTNWQSQRYNWNARAITIQ</sequence>
<evidence type="ECO:0000313" key="3">
    <source>
        <dbReference type="EMBL" id="GHO54612.1"/>
    </source>
</evidence>
<dbReference type="RefSeq" id="WP_201371300.1">
    <property type="nucleotide sequence ID" value="NZ_BNJG01000001.1"/>
</dbReference>
<keyword evidence="2" id="KW-0812">Transmembrane</keyword>
<feature type="compositionally biased region" description="Low complexity" evidence="1">
    <location>
        <begin position="69"/>
        <end position="80"/>
    </location>
</feature>
<protein>
    <submittedName>
        <fullName evidence="3">Uncharacterized protein</fullName>
    </submittedName>
</protein>
<keyword evidence="2" id="KW-0472">Membrane</keyword>
<name>A0ABQ3UQG4_9CHLR</name>
<keyword evidence="4" id="KW-1185">Reference proteome</keyword>
<keyword evidence="2" id="KW-1133">Transmembrane helix</keyword>
<gene>
    <name evidence="3" type="ORF">KSB_30870</name>
</gene>
<organism evidence="3 4">
    <name type="scientific">Ktedonobacter robiniae</name>
    <dbReference type="NCBI Taxonomy" id="2778365"/>
    <lineage>
        <taxon>Bacteria</taxon>
        <taxon>Bacillati</taxon>
        <taxon>Chloroflexota</taxon>
        <taxon>Ktedonobacteria</taxon>
        <taxon>Ktedonobacterales</taxon>
        <taxon>Ktedonobacteraceae</taxon>
        <taxon>Ktedonobacter</taxon>
    </lineage>
</organism>
<feature type="transmembrane region" description="Helical" evidence="2">
    <location>
        <begin position="24"/>
        <end position="46"/>
    </location>
</feature>
<evidence type="ECO:0000256" key="1">
    <source>
        <dbReference type="SAM" id="MobiDB-lite"/>
    </source>
</evidence>
<comment type="caution">
    <text evidence="3">The sequence shown here is derived from an EMBL/GenBank/DDBJ whole genome shotgun (WGS) entry which is preliminary data.</text>
</comment>